<evidence type="ECO:0000256" key="2">
    <source>
        <dbReference type="ARBA" id="ARBA00023125"/>
    </source>
</evidence>
<dbReference type="AlphaFoldDB" id="A0A2A2SBG7"/>
<dbReference type="Proteomes" id="UP000218151">
    <property type="component" value="Unassembled WGS sequence"/>
</dbReference>
<dbReference type="InterPro" id="IPR018060">
    <property type="entry name" value="HTH_AraC"/>
</dbReference>
<accession>A0A2A2SBG7</accession>
<sequence>MLVIPSVRFLLPAEPLRDLVTSYYHIESPGPISDWVHPEWGNVRFTIRGRWMVEEFFTRPAPTPRDAALFGPTDRSRRFWCDEPGLFVGVGLTPLGWETLIGTDAGAAANRVFELGDRLGASAAEIVARLRAAADDRGRTVILDTLLLDRAARRGGRDPLTVRITEALANHPVREVPELAELAGVDQRRLALACRRAFGFTPKRLIRRQRFLRTLAAVRDRLDRPIQEIIDAHYYDQAHFNHDFQSYMGMSPRAYFNSPREVLRRAMAERDRVVGAPTQVLHRVP</sequence>
<dbReference type="PANTHER" id="PTHR46796:SF15">
    <property type="entry name" value="BLL1074 PROTEIN"/>
    <property type="match status" value="1"/>
</dbReference>
<dbReference type="InterPro" id="IPR050204">
    <property type="entry name" value="AraC_XylS_family_regulators"/>
</dbReference>
<reference evidence="6" key="1">
    <citation type="submission" date="2017-09" db="EMBL/GenBank/DDBJ databases">
        <authorList>
            <person name="Feng G."/>
            <person name="Zhu H."/>
        </authorList>
    </citation>
    <scope>NUCLEOTIDE SEQUENCE [LARGE SCALE GENOMIC DNA]</scope>
    <source>
        <strain evidence="6">1PNM-20</strain>
    </source>
</reference>
<dbReference type="OrthoDB" id="2559672at2"/>
<proteinExistence type="predicted"/>
<dbReference type="SMART" id="SM00342">
    <property type="entry name" value="HTH_ARAC"/>
    <property type="match status" value="1"/>
</dbReference>
<evidence type="ECO:0000259" key="4">
    <source>
        <dbReference type="PROSITE" id="PS01124"/>
    </source>
</evidence>
<dbReference type="RefSeq" id="WP_095999343.1">
    <property type="nucleotide sequence ID" value="NZ_NSLI01000005.1"/>
</dbReference>
<keyword evidence="2" id="KW-0238">DNA-binding</keyword>
<evidence type="ECO:0000313" key="6">
    <source>
        <dbReference type="Proteomes" id="UP000218151"/>
    </source>
</evidence>
<name>A0A2A2SBG7_9SPHN</name>
<keyword evidence="1" id="KW-0805">Transcription regulation</keyword>
<dbReference type="PANTHER" id="PTHR46796">
    <property type="entry name" value="HTH-TYPE TRANSCRIPTIONAL ACTIVATOR RHAS-RELATED"/>
    <property type="match status" value="1"/>
</dbReference>
<evidence type="ECO:0000256" key="1">
    <source>
        <dbReference type="ARBA" id="ARBA00023015"/>
    </source>
</evidence>
<evidence type="ECO:0000313" key="5">
    <source>
        <dbReference type="EMBL" id="PAX06598.1"/>
    </source>
</evidence>
<dbReference type="EMBL" id="NSLI01000005">
    <property type="protein sequence ID" value="PAX06598.1"/>
    <property type="molecule type" value="Genomic_DNA"/>
</dbReference>
<dbReference type="Gene3D" id="1.10.10.60">
    <property type="entry name" value="Homeodomain-like"/>
    <property type="match status" value="1"/>
</dbReference>
<dbReference type="GO" id="GO:0003700">
    <property type="term" value="F:DNA-binding transcription factor activity"/>
    <property type="evidence" value="ECO:0007669"/>
    <property type="project" value="InterPro"/>
</dbReference>
<keyword evidence="3" id="KW-0804">Transcription</keyword>
<dbReference type="Pfam" id="PF12833">
    <property type="entry name" value="HTH_18"/>
    <property type="match status" value="1"/>
</dbReference>
<feature type="domain" description="HTH araC/xylS-type" evidence="4">
    <location>
        <begin position="158"/>
        <end position="258"/>
    </location>
</feature>
<keyword evidence="6" id="KW-1185">Reference proteome</keyword>
<comment type="caution">
    <text evidence="5">The sequence shown here is derived from an EMBL/GenBank/DDBJ whole genome shotgun (WGS) entry which is preliminary data.</text>
</comment>
<protein>
    <recommendedName>
        <fullName evidence="4">HTH araC/xylS-type domain-containing protein</fullName>
    </recommendedName>
</protein>
<dbReference type="GO" id="GO:0043565">
    <property type="term" value="F:sequence-specific DNA binding"/>
    <property type="evidence" value="ECO:0007669"/>
    <property type="project" value="InterPro"/>
</dbReference>
<evidence type="ECO:0000256" key="3">
    <source>
        <dbReference type="ARBA" id="ARBA00023163"/>
    </source>
</evidence>
<dbReference type="PROSITE" id="PS01124">
    <property type="entry name" value="HTH_ARAC_FAMILY_2"/>
    <property type="match status" value="1"/>
</dbReference>
<gene>
    <name evidence="5" type="ORF">CKY28_15715</name>
</gene>
<organism evidence="5 6">
    <name type="scientific">Sphingomonas lenta</name>
    <dbReference type="NCBI Taxonomy" id="1141887"/>
    <lineage>
        <taxon>Bacteria</taxon>
        <taxon>Pseudomonadati</taxon>
        <taxon>Pseudomonadota</taxon>
        <taxon>Alphaproteobacteria</taxon>
        <taxon>Sphingomonadales</taxon>
        <taxon>Sphingomonadaceae</taxon>
        <taxon>Sphingomonas</taxon>
    </lineage>
</organism>